<evidence type="ECO:0000256" key="3">
    <source>
        <dbReference type="ARBA" id="ARBA00023082"/>
    </source>
</evidence>
<dbReference type="EMBL" id="CP159218">
    <property type="protein sequence ID" value="XCG62992.1"/>
    <property type="molecule type" value="Genomic_DNA"/>
</dbReference>
<keyword evidence="3" id="KW-0731">Sigma factor</keyword>
<reference evidence="8" key="1">
    <citation type="submission" date="2024-05" db="EMBL/GenBank/DDBJ databases">
        <authorList>
            <person name="Cai S.Y."/>
            <person name="Jin L.M."/>
            <person name="Li H.R."/>
        </authorList>
    </citation>
    <scope>NUCLEOTIDE SEQUENCE</scope>
    <source>
        <strain evidence="8">A5-74</strain>
    </source>
</reference>
<dbReference type="CDD" id="cd06171">
    <property type="entry name" value="Sigma70_r4"/>
    <property type="match status" value="1"/>
</dbReference>
<dbReference type="InterPro" id="IPR007627">
    <property type="entry name" value="RNA_pol_sigma70_r2"/>
</dbReference>
<keyword evidence="5" id="KW-0804">Transcription</keyword>
<dbReference type="GO" id="GO:0016987">
    <property type="term" value="F:sigma factor activity"/>
    <property type="evidence" value="ECO:0007669"/>
    <property type="project" value="UniProtKB-KW"/>
</dbReference>
<dbReference type="SUPFAM" id="SSF88946">
    <property type="entry name" value="Sigma2 domain of RNA polymerase sigma factors"/>
    <property type="match status" value="1"/>
</dbReference>
<evidence type="ECO:0000256" key="5">
    <source>
        <dbReference type="ARBA" id="ARBA00023163"/>
    </source>
</evidence>
<feature type="domain" description="RNA polymerase sigma-70 region 2" evidence="6">
    <location>
        <begin position="26"/>
        <end position="92"/>
    </location>
</feature>
<sequence>MRVRSILRAQAAGSRLDDPQALRAAYDAHGSELYRFARRQLGDDGAAQDVVQEVFLRAWRSSSSFDPEVASLRVWLYAIARNAVIDEARRRSVRPISADTPIDDQVASTLRIDDLVLDRWIVEEALRKISPEHRAVIVEVHLRGRSASEVAGEWGVPPGTIRSRVFYALKSLKLAMDEMGVEP</sequence>
<evidence type="ECO:0000313" key="8">
    <source>
        <dbReference type="EMBL" id="XCG62992.1"/>
    </source>
</evidence>
<dbReference type="InterPro" id="IPR014284">
    <property type="entry name" value="RNA_pol_sigma-70_dom"/>
</dbReference>
<protein>
    <submittedName>
        <fullName evidence="8">Sigma-70 family RNA polymerase sigma factor</fullName>
    </submittedName>
</protein>
<feature type="domain" description="RNA polymerase sigma-70 region 4" evidence="7">
    <location>
        <begin position="125"/>
        <end position="173"/>
    </location>
</feature>
<dbReference type="PANTHER" id="PTHR43133">
    <property type="entry name" value="RNA POLYMERASE ECF-TYPE SIGMA FACTO"/>
    <property type="match status" value="1"/>
</dbReference>
<dbReference type="InterPro" id="IPR036388">
    <property type="entry name" value="WH-like_DNA-bd_sf"/>
</dbReference>
<evidence type="ECO:0000256" key="4">
    <source>
        <dbReference type="ARBA" id="ARBA00023125"/>
    </source>
</evidence>
<dbReference type="Gene3D" id="1.10.1740.10">
    <property type="match status" value="1"/>
</dbReference>
<comment type="similarity">
    <text evidence="1">Belongs to the sigma-70 factor family. ECF subfamily.</text>
</comment>
<name>A0AAU8DQ37_9ACTN</name>
<dbReference type="SUPFAM" id="SSF88659">
    <property type="entry name" value="Sigma3 and sigma4 domains of RNA polymerase sigma factors"/>
    <property type="match status" value="1"/>
</dbReference>
<dbReference type="Gene3D" id="1.10.10.10">
    <property type="entry name" value="Winged helix-like DNA-binding domain superfamily/Winged helix DNA-binding domain"/>
    <property type="match status" value="1"/>
</dbReference>
<dbReference type="GO" id="GO:0006352">
    <property type="term" value="P:DNA-templated transcription initiation"/>
    <property type="evidence" value="ECO:0007669"/>
    <property type="project" value="InterPro"/>
</dbReference>
<evidence type="ECO:0000259" key="7">
    <source>
        <dbReference type="Pfam" id="PF04545"/>
    </source>
</evidence>
<evidence type="ECO:0000256" key="1">
    <source>
        <dbReference type="ARBA" id="ARBA00010641"/>
    </source>
</evidence>
<dbReference type="AlphaFoldDB" id="A0AAU8DQ37"/>
<evidence type="ECO:0000259" key="6">
    <source>
        <dbReference type="Pfam" id="PF04542"/>
    </source>
</evidence>
<evidence type="ECO:0000256" key="2">
    <source>
        <dbReference type="ARBA" id="ARBA00023015"/>
    </source>
</evidence>
<accession>A0AAU8DQ37</accession>
<organism evidence="8">
    <name type="scientific">Nakamurella sp. A5-74</name>
    <dbReference type="NCBI Taxonomy" id="3158264"/>
    <lineage>
        <taxon>Bacteria</taxon>
        <taxon>Bacillati</taxon>
        <taxon>Actinomycetota</taxon>
        <taxon>Actinomycetes</taxon>
        <taxon>Nakamurellales</taxon>
        <taxon>Nakamurellaceae</taxon>
        <taxon>Nakamurella</taxon>
    </lineage>
</organism>
<gene>
    <name evidence="8" type="ORF">ABLG96_17525</name>
</gene>
<dbReference type="Pfam" id="PF04542">
    <property type="entry name" value="Sigma70_r2"/>
    <property type="match status" value="1"/>
</dbReference>
<dbReference type="InterPro" id="IPR013324">
    <property type="entry name" value="RNA_pol_sigma_r3/r4-like"/>
</dbReference>
<keyword evidence="2" id="KW-0805">Transcription regulation</keyword>
<dbReference type="InterPro" id="IPR039425">
    <property type="entry name" value="RNA_pol_sigma-70-like"/>
</dbReference>
<keyword evidence="4" id="KW-0238">DNA-binding</keyword>
<dbReference type="Pfam" id="PF04545">
    <property type="entry name" value="Sigma70_r4"/>
    <property type="match status" value="1"/>
</dbReference>
<dbReference type="PANTHER" id="PTHR43133:SF52">
    <property type="entry name" value="ECF RNA POLYMERASE SIGMA FACTOR SIGL"/>
    <property type="match status" value="1"/>
</dbReference>
<dbReference type="InterPro" id="IPR007630">
    <property type="entry name" value="RNA_pol_sigma70_r4"/>
</dbReference>
<dbReference type="NCBIfam" id="TIGR02937">
    <property type="entry name" value="sigma70-ECF"/>
    <property type="match status" value="1"/>
</dbReference>
<dbReference type="InterPro" id="IPR013325">
    <property type="entry name" value="RNA_pol_sigma_r2"/>
</dbReference>
<dbReference type="GO" id="GO:0003677">
    <property type="term" value="F:DNA binding"/>
    <property type="evidence" value="ECO:0007669"/>
    <property type="project" value="UniProtKB-KW"/>
</dbReference>
<proteinExistence type="inferred from homology"/>
<dbReference type="RefSeq" id="WP_353648607.1">
    <property type="nucleotide sequence ID" value="NZ_CP159218.1"/>
</dbReference>